<comment type="caution">
    <text evidence="1">The sequence shown here is derived from an EMBL/GenBank/DDBJ whole genome shotgun (WGS) entry which is preliminary data.</text>
</comment>
<proteinExistence type="predicted"/>
<reference evidence="1 2" key="1">
    <citation type="submission" date="2023-09" db="EMBL/GenBank/DDBJ databases">
        <authorList>
            <person name="Wang M."/>
        </authorList>
    </citation>
    <scope>NUCLEOTIDE SEQUENCE [LARGE SCALE GENOMIC DNA]</scope>
    <source>
        <strain evidence="1">GT-2023</strain>
        <tissue evidence="1">Liver</tissue>
    </source>
</reference>
<gene>
    <name evidence="1" type="ORF">QQF64_026625</name>
</gene>
<keyword evidence="2" id="KW-1185">Reference proteome</keyword>
<dbReference type="Proteomes" id="UP001558613">
    <property type="component" value="Unassembled WGS sequence"/>
</dbReference>
<name>A0ABR3NAF0_9TELE</name>
<evidence type="ECO:0000313" key="2">
    <source>
        <dbReference type="Proteomes" id="UP001558613"/>
    </source>
</evidence>
<organism evidence="1 2">
    <name type="scientific">Cirrhinus molitorella</name>
    <name type="common">mud carp</name>
    <dbReference type="NCBI Taxonomy" id="172907"/>
    <lineage>
        <taxon>Eukaryota</taxon>
        <taxon>Metazoa</taxon>
        <taxon>Chordata</taxon>
        <taxon>Craniata</taxon>
        <taxon>Vertebrata</taxon>
        <taxon>Euteleostomi</taxon>
        <taxon>Actinopterygii</taxon>
        <taxon>Neopterygii</taxon>
        <taxon>Teleostei</taxon>
        <taxon>Ostariophysi</taxon>
        <taxon>Cypriniformes</taxon>
        <taxon>Cyprinidae</taxon>
        <taxon>Labeoninae</taxon>
        <taxon>Labeonini</taxon>
        <taxon>Cirrhinus</taxon>
    </lineage>
</organism>
<accession>A0ABR3NAF0</accession>
<sequence>MVHILHLAVRSLGSFEGLSGMGMSQIECLSPGWRDGREDLIGRGARDEGVFSQFSAAYMRSGWWTAHPHSNTFFVLPPLDWISPSNRKETTPFKY</sequence>
<evidence type="ECO:0000313" key="1">
    <source>
        <dbReference type="EMBL" id="KAL1273811.1"/>
    </source>
</evidence>
<protein>
    <submittedName>
        <fullName evidence="1">Uncharacterized protein</fullName>
    </submittedName>
</protein>
<dbReference type="EMBL" id="JAYMGO010000005">
    <property type="protein sequence ID" value="KAL1273811.1"/>
    <property type="molecule type" value="Genomic_DNA"/>
</dbReference>